<dbReference type="OrthoDB" id="354287at2"/>
<proteinExistence type="predicted"/>
<dbReference type="Pfam" id="PF00015">
    <property type="entry name" value="MCPsignal"/>
    <property type="match status" value="1"/>
</dbReference>
<name>A0A916T845_9HYPH</name>
<evidence type="ECO:0000259" key="3">
    <source>
        <dbReference type="PROSITE" id="PS50111"/>
    </source>
</evidence>
<accession>A0A916T845</accession>
<dbReference type="PANTHER" id="PTHR32089:SF112">
    <property type="entry name" value="LYSOZYME-LIKE PROTEIN-RELATED"/>
    <property type="match status" value="1"/>
</dbReference>
<protein>
    <submittedName>
        <fullName evidence="4">Chemotaxis protein</fullName>
    </submittedName>
</protein>
<dbReference type="RefSeq" id="WP_150493997.1">
    <property type="nucleotide sequence ID" value="NZ_BMFA01000001.1"/>
</dbReference>
<dbReference type="Proteomes" id="UP000605148">
    <property type="component" value="Unassembled WGS sequence"/>
</dbReference>
<comment type="caution">
    <text evidence="4">The sequence shown here is derived from an EMBL/GenBank/DDBJ whole genome shotgun (WGS) entry which is preliminary data.</text>
</comment>
<dbReference type="InterPro" id="IPR000014">
    <property type="entry name" value="PAS"/>
</dbReference>
<dbReference type="AlphaFoldDB" id="A0A916T845"/>
<dbReference type="GO" id="GO:0007165">
    <property type="term" value="P:signal transduction"/>
    <property type="evidence" value="ECO:0007669"/>
    <property type="project" value="UniProtKB-KW"/>
</dbReference>
<gene>
    <name evidence="4" type="ORF">GCM10011316_04450</name>
</gene>
<reference evidence="4" key="1">
    <citation type="journal article" date="2014" name="Int. J. Syst. Evol. Microbiol.">
        <title>Complete genome sequence of Corynebacterium casei LMG S-19264T (=DSM 44701T), isolated from a smear-ripened cheese.</title>
        <authorList>
            <consortium name="US DOE Joint Genome Institute (JGI-PGF)"/>
            <person name="Walter F."/>
            <person name="Albersmeier A."/>
            <person name="Kalinowski J."/>
            <person name="Ruckert C."/>
        </authorList>
    </citation>
    <scope>NUCLEOTIDE SEQUENCE</scope>
    <source>
        <strain evidence="4">CGMCC 1.12426</strain>
    </source>
</reference>
<dbReference type="Gene3D" id="3.30.450.20">
    <property type="entry name" value="PAS domain"/>
    <property type="match status" value="2"/>
</dbReference>
<dbReference type="PROSITE" id="PS50111">
    <property type="entry name" value="CHEMOTAXIS_TRANSDUC_2"/>
    <property type="match status" value="1"/>
</dbReference>
<dbReference type="InterPro" id="IPR004089">
    <property type="entry name" value="MCPsignal_dom"/>
</dbReference>
<reference evidence="4" key="2">
    <citation type="submission" date="2020-09" db="EMBL/GenBank/DDBJ databases">
        <authorList>
            <person name="Sun Q."/>
            <person name="Zhou Y."/>
        </authorList>
    </citation>
    <scope>NUCLEOTIDE SEQUENCE</scope>
    <source>
        <strain evidence="4">CGMCC 1.12426</strain>
    </source>
</reference>
<dbReference type="Gene3D" id="1.10.287.950">
    <property type="entry name" value="Methyl-accepting chemotaxis protein"/>
    <property type="match status" value="1"/>
</dbReference>
<evidence type="ECO:0000313" key="4">
    <source>
        <dbReference type="EMBL" id="GGB35443.1"/>
    </source>
</evidence>
<feature type="domain" description="Methyl-accepting transducer" evidence="3">
    <location>
        <begin position="253"/>
        <end position="478"/>
    </location>
</feature>
<sequence>MSKMFSGLGLMKSANFEATGVLDALPTAVMTCDIKDFRIDYANRASIELLRTIEHLLSVSADTIVGTSIDVFHKHPTHQRRLLADAKNLPHEAKINLGEEVLELNISPLFDSKGTYHKAVLVWNVITEKVKADREAKRLLQMIDKMPINVMTCDPDTFKINYVNETSIKTLQPLEEHLPIRASELRGQSIDIFHKNPGHQQRILKDPSKLPWRANIKLGPEYLRLDISAIMDDSGGYLGPMLTWSVISDQVQVAEQVTGVVEAMNGIADGLTHTAGEMITIADSAKSQATSVTSAAEEMTASISEISNRMDEAAKISRDALNRAQSAAGQISTLKAASEQIGSVMATIQAIADQTKLLALNATIEAARAGDAGRGFAVVAAEVKELSEQTTRETDQIGAQIEAMQKETTEALTAIQSIMGVIANMDEHSAAVAASMTQQHAAAQEVARAISGVTHASETTTVHARGVREIVAQVDGIKQSNSQIEAFLRSR</sequence>
<dbReference type="GO" id="GO:0016020">
    <property type="term" value="C:membrane"/>
    <property type="evidence" value="ECO:0007669"/>
    <property type="project" value="InterPro"/>
</dbReference>
<evidence type="ECO:0000313" key="5">
    <source>
        <dbReference type="Proteomes" id="UP000605148"/>
    </source>
</evidence>
<evidence type="ECO:0000256" key="2">
    <source>
        <dbReference type="PROSITE-ProRule" id="PRU00284"/>
    </source>
</evidence>
<evidence type="ECO:0000256" key="1">
    <source>
        <dbReference type="ARBA" id="ARBA00023224"/>
    </source>
</evidence>
<dbReference type="PANTHER" id="PTHR32089">
    <property type="entry name" value="METHYL-ACCEPTING CHEMOTAXIS PROTEIN MCPB"/>
    <property type="match status" value="1"/>
</dbReference>
<dbReference type="Pfam" id="PF13188">
    <property type="entry name" value="PAS_8"/>
    <property type="match status" value="1"/>
</dbReference>
<dbReference type="SMART" id="SM00283">
    <property type="entry name" value="MA"/>
    <property type="match status" value="1"/>
</dbReference>
<organism evidence="4 5">
    <name type="scientific">Roseibium aquae</name>
    <dbReference type="NCBI Taxonomy" id="1323746"/>
    <lineage>
        <taxon>Bacteria</taxon>
        <taxon>Pseudomonadati</taxon>
        <taxon>Pseudomonadota</taxon>
        <taxon>Alphaproteobacteria</taxon>
        <taxon>Hyphomicrobiales</taxon>
        <taxon>Stappiaceae</taxon>
        <taxon>Roseibium</taxon>
    </lineage>
</organism>
<dbReference type="SUPFAM" id="SSF58104">
    <property type="entry name" value="Methyl-accepting chemotaxis protein (MCP) signaling domain"/>
    <property type="match status" value="1"/>
</dbReference>
<keyword evidence="5" id="KW-1185">Reference proteome</keyword>
<dbReference type="EMBL" id="BMFA01000001">
    <property type="protein sequence ID" value="GGB35443.1"/>
    <property type="molecule type" value="Genomic_DNA"/>
</dbReference>
<keyword evidence="1 2" id="KW-0807">Transducer</keyword>